<dbReference type="Pfam" id="PF13238">
    <property type="entry name" value="AAA_18"/>
    <property type="match status" value="1"/>
</dbReference>
<evidence type="ECO:0000313" key="2">
    <source>
        <dbReference type="Proteomes" id="UP000218505"/>
    </source>
</evidence>
<keyword evidence="2" id="KW-1185">Reference proteome</keyword>
<dbReference type="EMBL" id="CP023445">
    <property type="protein sequence ID" value="ATE54974.1"/>
    <property type="molecule type" value="Genomic_DNA"/>
</dbReference>
<dbReference type="RefSeq" id="WP_096494632.1">
    <property type="nucleotide sequence ID" value="NZ_CP023445.1"/>
</dbReference>
<dbReference type="Proteomes" id="UP000218505">
    <property type="component" value="Chromosome"/>
</dbReference>
<name>A0A290Z7L2_9PSEU</name>
<dbReference type="PANTHER" id="PTHR37816">
    <property type="entry name" value="YALI0E33011P"/>
    <property type="match status" value="1"/>
</dbReference>
<dbReference type="InterPro" id="IPR052922">
    <property type="entry name" value="Cytidylate_Kinase-2"/>
</dbReference>
<sequence length="180" mass="20096">MSTRRLLVTGASGAGTTTLGRVLAARWHVPHADLDDYFWLPTDPPYTDKRPEAERLRLMGEVFLPRPAWVMSGAPMGWGESLVPLLDAVVLLTLDPEVRLRRITDREGERRLTPLEPGGPDEAAFHDFLDWARGYDDPEFDGRSLARHERWLAGMSCPVLRLDSARPVDALADAVDDLLA</sequence>
<reference evidence="1" key="1">
    <citation type="submission" date="2017-09" db="EMBL/GenBank/DDBJ databases">
        <title>Complete Genome Sequence of ansamitocin-producing Bacterium Actinosynnema pretiosum X47.</title>
        <authorList>
            <person name="Cao G."/>
            <person name="Zong G."/>
            <person name="Zhong C."/>
            <person name="Fu J."/>
        </authorList>
    </citation>
    <scope>NUCLEOTIDE SEQUENCE [LARGE SCALE GENOMIC DNA]</scope>
    <source>
        <strain evidence="1">X47</strain>
    </source>
</reference>
<gene>
    <name evidence="1" type="ORF">CNX65_18185</name>
</gene>
<dbReference type="SUPFAM" id="SSF52540">
    <property type="entry name" value="P-loop containing nucleoside triphosphate hydrolases"/>
    <property type="match status" value="1"/>
</dbReference>
<proteinExistence type="predicted"/>
<dbReference type="InterPro" id="IPR027417">
    <property type="entry name" value="P-loop_NTPase"/>
</dbReference>
<dbReference type="KEGG" id="apre:CNX65_18185"/>
<evidence type="ECO:0008006" key="3">
    <source>
        <dbReference type="Google" id="ProtNLM"/>
    </source>
</evidence>
<protein>
    <recommendedName>
        <fullName evidence="3">Adenylate kinase</fullName>
    </recommendedName>
</protein>
<accession>A0A290Z7L2</accession>
<dbReference type="Gene3D" id="3.40.50.300">
    <property type="entry name" value="P-loop containing nucleotide triphosphate hydrolases"/>
    <property type="match status" value="1"/>
</dbReference>
<dbReference type="PANTHER" id="PTHR37816:SF2">
    <property type="entry name" value="DNA TOPOLOGY MODULATION PROTEIN FLAR-RELATED PROTEIN"/>
    <property type="match status" value="1"/>
</dbReference>
<dbReference type="AlphaFoldDB" id="A0A290Z7L2"/>
<evidence type="ECO:0000313" key="1">
    <source>
        <dbReference type="EMBL" id="ATE54974.1"/>
    </source>
</evidence>
<organism evidence="1 2">
    <name type="scientific">Actinosynnema pretiosum</name>
    <dbReference type="NCBI Taxonomy" id="42197"/>
    <lineage>
        <taxon>Bacteria</taxon>
        <taxon>Bacillati</taxon>
        <taxon>Actinomycetota</taxon>
        <taxon>Actinomycetes</taxon>
        <taxon>Pseudonocardiales</taxon>
        <taxon>Pseudonocardiaceae</taxon>
        <taxon>Actinosynnema</taxon>
    </lineage>
</organism>
<dbReference type="NCBIfam" id="NF004861">
    <property type="entry name" value="PRK06217.1"/>
    <property type="match status" value="1"/>
</dbReference>